<feature type="chain" id="PRO_5001761970" description="Lipoprotein" evidence="1">
    <location>
        <begin position="30"/>
        <end position="183"/>
    </location>
</feature>
<dbReference type="eggNOG" id="ENOG5032M6F">
    <property type="taxonomic scope" value="Bacteria"/>
</dbReference>
<protein>
    <recommendedName>
        <fullName evidence="4">Lipoprotein</fullName>
    </recommendedName>
</protein>
<dbReference type="RefSeq" id="WP_037439005.1">
    <property type="nucleotide sequence ID" value="NZ_JNFF01000027.1"/>
</dbReference>
<organism evidence="2 3">
    <name type="scientific">Pedobacter antarcticus 4BY</name>
    <dbReference type="NCBI Taxonomy" id="1358423"/>
    <lineage>
        <taxon>Bacteria</taxon>
        <taxon>Pseudomonadati</taxon>
        <taxon>Bacteroidota</taxon>
        <taxon>Sphingobacteriia</taxon>
        <taxon>Sphingobacteriales</taxon>
        <taxon>Sphingobacteriaceae</taxon>
        <taxon>Pedobacter</taxon>
    </lineage>
</organism>
<dbReference type="AlphaFoldDB" id="A0A081PJF1"/>
<proteinExistence type="predicted"/>
<feature type="signal peptide" evidence="1">
    <location>
        <begin position="1"/>
        <end position="29"/>
    </location>
</feature>
<keyword evidence="1" id="KW-0732">Signal</keyword>
<evidence type="ECO:0000313" key="3">
    <source>
        <dbReference type="Proteomes" id="UP000028007"/>
    </source>
</evidence>
<dbReference type="Proteomes" id="UP000028007">
    <property type="component" value="Unassembled WGS sequence"/>
</dbReference>
<dbReference type="EMBL" id="JNFF01000027">
    <property type="protein sequence ID" value="KEQ30824.1"/>
    <property type="molecule type" value="Genomic_DNA"/>
</dbReference>
<gene>
    <name evidence="2" type="ORF">N180_18590</name>
</gene>
<evidence type="ECO:0000313" key="2">
    <source>
        <dbReference type="EMBL" id="KEQ30824.1"/>
    </source>
</evidence>
<evidence type="ECO:0008006" key="4">
    <source>
        <dbReference type="Google" id="ProtNLM"/>
    </source>
</evidence>
<sequence length="183" mass="20754">MNTLATKSYLKLPIFSLLMLCVLLLNSCAETPDKFFGVAVLNTNIVTDFATPRLAKHISDTTTEYPDIPSSKKNGDEAVSYLGNKILYMEKVVKDIKGLTENSSTKEIIKESLDLYAYVLPVYKNEYMAYAKLCDAKGSKEEKEAMSRKIEDKYAETFETKYISLMEKGKAYADKHNLNVKWD</sequence>
<dbReference type="OrthoDB" id="1191109at2"/>
<evidence type="ECO:0000256" key="1">
    <source>
        <dbReference type="SAM" id="SignalP"/>
    </source>
</evidence>
<accession>A0A081PJF1</accession>
<name>A0A081PJF1_9SPHI</name>
<comment type="caution">
    <text evidence="2">The sequence shown here is derived from an EMBL/GenBank/DDBJ whole genome shotgun (WGS) entry which is preliminary data.</text>
</comment>
<keyword evidence="3" id="KW-1185">Reference proteome</keyword>
<reference evidence="2 3" key="1">
    <citation type="journal article" date="1992" name="Int. J. Syst. Bacteriol.">
        <title>Sphingobacterium antarcticus sp. nov. a Psychrotrophic Bacterium from the Soils of Schirmacher Oasis, Antarctica.</title>
        <authorList>
            <person name="Shivaji S."/>
            <person name="Ray M.K."/>
            <person name="Rao N.S."/>
            <person name="Saiserr L."/>
            <person name="Jagannadham M.V."/>
            <person name="Kumar G.S."/>
            <person name="Reddy G."/>
            <person name="Bhargava P.M."/>
        </authorList>
    </citation>
    <scope>NUCLEOTIDE SEQUENCE [LARGE SCALE GENOMIC DNA]</scope>
    <source>
        <strain evidence="2 3">4BY</strain>
    </source>
</reference>